<gene>
    <name evidence="1" type="ORF">BDFB_013932</name>
</gene>
<dbReference type="Proteomes" id="UP000292052">
    <property type="component" value="Unassembled WGS sequence"/>
</dbReference>
<dbReference type="GO" id="GO:0004055">
    <property type="term" value="F:argininosuccinate synthase activity"/>
    <property type="evidence" value="ECO:0007669"/>
    <property type="project" value="InterPro"/>
</dbReference>
<dbReference type="OrthoDB" id="1688907at2759"/>
<keyword evidence="2" id="KW-1185">Reference proteome</keyword>
<name>A0A482WE19_ASBVE</name>
<organism evidence="1 2">
    <name type="scientific">Asbolus verrucosus</name>
    <name type="common">Desert ironclad beetle</name>
    <dbReference type="NCBI Taxonomy" id="1661398"/>
    <lineage>
        <taxon>Eukaryota</taxon>
        <taxon>Metazoa</taxon>
        <taxon>Ecdysozoa</taxon>
        <taxon>Arthropoda</taxon>
        <taxon>Hexapoda</taxon>
        <taxon>Insecta</taxon>
        <taxon>Pterygota</taxon>
        <taxon>Neoptera</taxon>
        <taxon>Endopterygota</taxon>
        <taxon>Coleoptera</taxon>
        <taxon>Polyphaga</taxon>
        <taxon>Cucujiformia</taxon>
        <taxon>Tenebrionidae</taxon>
        <taxon>Pimeliinae</taxon>
        <taxon>Asbolus</taxon>
    </lineage>
</organism>
<comment type="caution">
    <text evidence="1">The sequence shown here is derived from an EMBL/GenBank/DDBJ whole genome shotgun (WGS) entry which is preliminary data.</text>
</comment>
<reference evidence="1 2" key="1">
    <citation type="submission" date="2017-03" db="EMBL/GenBank/DDBJ databases">
        <title>Genome of the blue death feigning beetle - Asbolus verrucosus.</title>
        <authorList>
            <person name="Rider S.D."/>
        </authorList>
    </citation>
    <scope>NUCLEOTIDE SEQUENCE [LARGE SCALE GENOMIC DNA]</scope>
    <source>
        <strain evidence="1">Butters</strain>
        <tissue evidence="1">Head and leg muscle</tissue>
    </source>
</reference>
<dbReference type="AlphaFoldDB" id="A0A482WE19"/>
<evidence type="ECO:0000313" key="2">
    <source>
        <dbReference type="Proteomes" id="UP000292052"/>
    </source>
</evidence>
<proteinExistence type="predicted"/>
<protein>
    <submittedName>
        <fullName evidence="1">Arginosuc synth domain containing protein</fullName>
    </submittedName>
</protein>
<dbReference type="SUPFAM" id="SSF69864">
    <property type="entry name" value="Argininosuccinate synthetase, C-terminal domain"/>
    <property type="match status" value="1"/>
</dbReference>
<sequence>MEDRTVHRKVPRTARLLQVSIFEQDPRFDNPKSNEPPHYLLLVKVVSQDAKVYENPMDIFTFLNKIGKNHGDIVDNRFIGLKDDGHQFLCIMKIWFLWINMTVSPHMILPDL</sequence>
<dbReference type="EMBL" id="QDEB01000200">
    <property type="protein sequence ID" value="RZC43305.1"/>
    <property type="molecule type" value="Genomic_DNA"/>
</dbReference>
<evidence type="ECO:0000313" key="1">
    <source>
        <dbReference type="EMBL" id="RZC43305.1"/>
    </source>
</evidence>
<dbReference type="InterPro" id="IPR024074">
    <property type="entry name" value="AS_cat/multimer_dom_body"/>
</dbReference>
<accession>A0A482WE19</accession>